<accession>A0A1E3B2B5</accession>
<dbReference type="InterPro" id="IPR056808">
    <property type="entry name" value="HTH_AAA"/>
</dbReference>
<dbReference type="InterPro" id="IPR027417">
    <property type="entry name" value="P-loop_NTPase"/>
</dbReference>
<keyword evidence="3" id="KW-1185">Reference proteome</keyword>
<evidence type="ECO:0000313" key="2">
    <source>
        <dbReference type="EMBL" id="ODM15092.1"/>
    </source>
</evidence>
<sequence>MPRRIRPNAFAQLWIRLPAVRRGTAPPPSRWRAVAPYRLRYKTDGDRADDHQQESILRKFLETGATTLAALLMLGLGGYGYQEYYKKQVLRKIDHAFAGGLFSSLEEAALAQYGDVEHMFHIARPEQSLIDHIISGSARGSYFLLFGEKGTGKSSMLLDSMQKVDGEGVAMFEAHSDNEVFRLRLGKALDYEYHEDYIGGLFSMKGPRDGATPILDIERALNKFEKVALQRRNASHGRRPLVLIISNIHHIPDDVDGQRLLSLLQQRAELWAASGLVTLVFTSDVYRTMETLRLHATRMQLLNVQDVPRDVAVEALRRYRVETRGESMSSSLLDEIYSRVGGRLIFLDQVARSKNMLETAQSICQKEQRWLLSKCWILGQDMDEKAESQQEYSAAAMTLAQALVSMENDNPTPTSPPRIPLHKAQELMTRADFIPRLDQQNIIAIDADGMVRADSMPMQNAFRAVCSEPGFDAHLKATNERLDELESLGRTTELTVKDLVDGEYELSSKHGDGFVIRRR</sequence>
<dbReference type="AlphaFoldDB" id="A0A1E3B2B5"/>
<proteinExistence type="predicted"/>
<organism evidence="2 3">
    <name type="scientific">Aspergillus cristatus</name>
    <name type="common">Chinese Fuzhuan brick tea-fermentation fungus</name>
    <name type="synonym">Eurotium cristatum</name>
    <dbReference type="NCBI Taxonomy" id="573508"/>
    <lineage>
        <taxon>Eukaryota</taxon>
        <taxon>Fungi</taxon>
        <taxon>Dikarya</taxon>
        <taxon>Ascomycota</taxon>
        <taxon>Pezizomycotina</taxon>
        <taxon>Eurotiomycetes</taxon>
        <taxon>Eurotiomycetidae</taxon>
        <taxon>Eurotiales</taxon>
        <taxon>Aspergillaceae</taxon>
        <taxon>Aspergillus</taxon>
        <taxon>Aspergillus subgen. Aspergillus</taxon>
    </lineage>
</organism>
<dbReference type="EMBL" id="JXNT01000019">
    <property type="protein sequence ID" value="ODM15092.1"/>
    <property type="molecule type" value="Genomic_DNA"/>
</dbReference>
<name>A0A1E3B2B5_ASPCR</name>
<dbReference type="PANTHER" id="PTHR36168:SF4">
    <property type="entry name" value="ORC1-LIKE AAA ATPASE DOMAIN-CONTAINING PROTEIN"/>
    <property type="match status" value="1"/>
</dbReference>
<dbReference type="STRING" id="573508.A0A1E3B2B5"/>
<gene>
    <name evidence="2" type="ORF">SI65_09588</name>
</gene>
<evidence type="ECO:0000313" key="3">
    <source>
        <dbReference type="Proteomes" id="UP000094569"/>
    </source>
</evidence>
<evidence type="ECO:0000259" key="1">
    <source>
        <dbReference type="Pfam" id="PF24913"/>
    </source>
</evidence>
<protein>
    <recommendedName>
        <fullName evidence="1">AAA protein C-terminal winged helix domain-containing protein</fullName>
    </recommendedName>
</protein>
<dbReference type="OrthoDB" id="511599at2759"/>
<reference evidence="2 3" key="1">
    <citation type="journal article" date="2016" name="BMC Genomics">
        <title>Comparative genomic and transcriptomic analyses of the Fuzhuan brick tea-fermentation fungus Aspergillus cristatus.</title>
        <authorList>
            <person name="Ge Y."/>
            <person name="Wang Y."/>
            <person name="Liu Y."/>
            <person name="Tan Y."/>
            <person name="Ren X."/>
            <person name="Zhang X."/>
            <person name="Hyde K.D."/>
            <person name="Liu Y."/>
            <person name="Liu Z."/>
        </authorList>
    </citation>
    <scope>NUCLEOTIDE SEQUENCE [LARGE SCALE GENOMIC DNA]</scope>
    <source>
        <strain evidence="2 3">GZAAS20.1005</strain>
    </source>
</reference>
<dbReference type="Pfam" id="PF24913">
    <property type="entry name" value="WHD_AAA_fung"/>
    <property type="match status" value="1"/>
</dbReference>
<feature type="domain" description="AAA protein C-terminal winged helix" evidence="1">
    <location>
        <begin position="374"/>
        <end position="486"/>
    </location>
</feature>
<dbReference type="VEuPathDB" id="FungiDB:SI65_09588"/>
<dbReference type="SUPFAM" id="SSF52540">
    <property type="entry name" value="P-loop containing nucleoside triphosphate hydrolases"/>
    <property type="match status" value="1"/>
</dbReference>
<comment type="caution">
    <text evidence="2">The sequence shown here is derived from an EMBL/GenBank/DDBJ whole genome shotgun (WGS) entry which is preliminary data.</text>
</comment>
<dbReference type="Proteomes" id="UP000094569">
    <property type="component" value="Unassembled WGS sequence"/>
</dbReference>
<dbReference type="PANTHER" id="PTHR36168">
    <property type="entry name" value="CHROMOSOME 1, WHOLE GENOME SHOTGUN SEQUENCE"/>
    <property type="match status" value="1"/>
</dbReference>